<dbReference type="InterPro" id="IPR032781">
    <property type="entry name" value="ABC_tran_Xtn"/>
</dbReference>
<dbReference type="PANTHER" id="PTHR42855">
    <property type="entry name" value="ABC TRANSPORTER ATP-BINDING SUBUNIT"/>
    <property type="match status" value="1"/>
</dbReference>
<keyword evidence="1" id="KW-0547">Nucleotide-binding</keyword>
<keyword evidence="7" id="KW-1185">Reference proteome</keyword>
<dbReference type="Gene3D" id="3.40.50.300">
    <property type="entry name" value="P-loop containing nucleotide triphosphate hydrolases"/>
    <property type="match status" value="2"/>
</dbReference>
<dbReference type="EMBL" id="JAFBCV010000022">
    <property type="protein sequence ID" value="MBM7841111.1"/>
    <property type="molecule type" value="Genomic_DNA"/>
</dbReference>
<dbReference type="PANTHER" id="PTHR42855:SF2">
    <property type="entry name" value="DRUG RESISTANCE ABC TRANSPORTER,ATP-BINDING PROTEIN"/>
    <property type="match status" value="1"/>
</dbReference>
<dbReference type="InterPro" id="IPR051309">
    <property type="entry name" value="ABCF_ATPase"/>
</dbReference>
<evidence type="ECO:0000313" key="7">
    <source>
        <dbReference type="Proteomes" id="UP001179280"/>
    </source>
</evidence>
<dbReference type="InterPro" id="IPR037118">
    <property type="entry name" value="Val-tRNA_synth_C_sf"/>
</dbReference>
<feature type="region of interest" description="Disordered" evidence="4">
    <location>
        <begin position="548"/>
        <end position="571"/>
    </location>
</feature>
<dbReference type="Pfam" id="PF16326">
    <property type="entry name" value="ABC_tran_CTD"/>
    <property type="match status" value="1"/>
</dbReference>
<protein>
    <submittedName>
        <fullName evidence="6">ATP-binding cassette subfamily F protein 3</fullName>
    </submittedName>
</protein>
<dbReference type="InterPro" id="IPR032524">
    <property type="entry name" value="ABC_tran_C"/>
</dbReference>
<proteinExistence type="predicted"/>
<evidence type="ECO:0000256" key="2">
    <source>
        <dbReference type="ARBA" id="ARBA00022840"/>
    </source>
</evidence>
<evidence type="ECO:0000259" key="5">
    <source>
        <dbReference type="PROSITE" id="PS50893"/>
    </source>
</evidence>
<feature type="domain" description="ABC transporter" evidence="5">
    <location>
        <begin position="330"/>
        <end position="543"/>
    </location>
</feature>
<reference evidence="6" key="1">
    <citation type="submission" date="2021-01" db="EMBL/GenBank/DDBJ databases">
        <title>Genomic Encyclopedia of Type Strains, Phase IV (KMG-IV): sequencing the most valuable type-strain genomes for metagenomic binning, comparative biology and taxonomic classification.</title>
        <authorList>
            <person name="Goeker M."/>
        </authorList>
    </citation>
    <scope>NUCLEOTIDE SEQUENCE</scope>
    <source>
        <strain evidence="6">DSM 21943</strain>
    </source>
</reference>
<evidence type="ECO:0000256" key="4">
    <source>
        <dbReference type="SAM" id="MobiDB-lite"/>
    </source>
</evidence>
<feature type="region of interest" description="Disordered" evidence="4">
    <location>
        <begin position="290"/>
        <end position="313"/>
    </location>
</feature>
<organism evidence="6 7">
    <name type="scientific">Shouchella xiaoxiensis</name>
    <dbReference type="NCBI Taxonomy" id="766895"/>
    <lineage>
        <taxon>Bacteria</taxon>
        <taxon>Bacillati</taxon>
        <taxon>Bacillota</taxon>
        <taxon>Bacilli</taxon>
        <taxon>Bacillales</taxon>
        <taxon>Bacillaceae</taxon>
        <taxon>Shouchella</taxon>
    </lineage>
</organism>
<evidence type="ECO:0000256" key="1">
    <source>
        <dbReference type="ARBA" id="ARBA00022741"/>
    </source>
</evidence>
<dbReference type="InterPro" id="IPR003439">
    <property type="entry name" value="ABC_transporter-like_ATP-bd"/>
</dbReference>
<sequence length="641" mass="72871">MIVLQCVNVSKAFGAESILENIKLEVQSSDRVALVGRNGAGKSTLLKMIVNELSLDSGQIIIPKHVEVGYLAQHTGLQSEKSIWDEMLTVFDSLLKMEKTLRKLEEQMTQASALHSTDYEKLLNEYDQLQTDFKDHGGYQYEADIRSVLAGLHFQQFDYSTRIHTLSGGQKTRLALAKLLLSKPDLLVLDEPTNHLDMETLTWLEHYLSGYPGAILIVSHDRYFLDKLATKVVELSRTKTTSYRGNYSHYLDEKAKRYEQDLKLYEKQQVEIDKLETFIAKNLVRASTTKRAQSRRKQLEKMEKLDRPDSGEKSATFSFTIGRQTGHDVLQVRNLAAGYDSLPVFSGLNLSLTRGESVGLIGENGAGKSTLLKTLTKQLNSHEGVIHYGSNVTIGYYDQEQAKLTSNKTVLHEVWDEFPATLEKDIRGLLGQFLFSGDDVLKTVSSLSGGEKARVALSKLMMQQANVLILDEPTNHLDLDAKEILETALIDYPGTILFVSHDRYFIDRIASRIIELESGHATTYLGDYTYYIEKKQETAERALLATEKESSQPNLATSQSDKVSFQQEKEAKRVERQKERRILAIEEELDQLENKNKHLEEQLIIPEIYTDHEKAQEIQAQINANNQLIDERMEEWEDLQM</sequence>
<dbReference type="Pfam" id="PF00005">
    <property type="entry name" value="ABC_tran"/>
    <property type="match status" value="2"/>
</dbReference>
<feature type="compositionally biased region" description="Polar residues" evidence="4">
    <location>
        <begin position="551"/>
        <end position="566"/>
    </location>
</feature>
<feature type="domain" description="ABC transporter" evidence="5">
    <location>
        <begin position="4"/>
        <end position="262"/>
    </location>
</feature>
<dbReference type="PROSITE" id="PS00211">
    <property type="entry name" value="ABC_TRANSPORTER_1"/>
    <property type="match status" value="2"/>
</dbReference>
<dbReference type="Proteomes" id="UP001179280">
    <property type="component" value="Unassembled WGS sequence"/>
</dbReference>
<gene>
    <name evidence="6" type="ORF">JOC54_004411</name>
</gene>
<dbReference type="PROSITE" id="PS50893">
    <property type="entry name" value="ABC_TRANSPORTER_2"/>
    <property type="match status" value="2"/>
</dbReference>
<feature type="compositionally biased region" description="Basic and acidic residues" evidence="4">
    <location>
        <begin position="297"/>
        <end position="312"/>
    </location>
</feature>
<keyword evidence="3" id="KW-0175">Coiled coil</keyword>
<dbReference type="InterPro" id="IPR017871">
    <property type="entry name" value="ABC_transporter-like_CS"/>
</dbReference>
<dbReference type="Pfam" id="PF12848">
    <property type="entry name" value="ABC_tran_Xtn"/>
    <property type="match status" value="1"/>
</dbReference>
<feature type="coiled-coil region" evidence="3">
    <location>
        <begin position="575"/>
        <end position="602"/>
    </location>
</feature>
<dbReference type="InterPro" id="IPR003593">
    <property type="entry name" value="AAA+_ATPase"/>
</dbReference>
<dbReference type="SMART" id="SM00382">
    <property type="entry name" value="AAA"/>
    <property type="match status" value="2"/>
</dbReference>
<evidence type="ECO:0000313" key="6">
    <source>
        <dbReference type="EMBL" id="MBM7841111.1"/>
    </source>
</evidence>
<evidence type="ECO:0000256" key="3">
    <source>
        <dbReference type="SAM" id="Coils"/>
    </source>
</evidence>
<keyword evidence="2 6" id="KW-0067">ATP-binding</keyword>
<dbReference type="InterPro" id="IPR027417">
    <property type="entry name" value="P-loop_NTPase"/>
</dbReference>
<dbReference type="RefSeq" id="WP_204469066.1">
    <property type="nucleotide sequence ID" value="NZ_JAFBCV010000022.1"/>
</dbReference>
<dbReference type="SUPFAM" id="SSF52540">
    <property type="entry name" value="P-loop containing nucleoside triphosphate hydrolases"/>
    <property type="match status" value="2"/>
</dbReference>
<dbReference type="CDD" id="cd03221">
    <property type="entry name" value="ABCF_EF-3"/>
    <property type="match status" value="2"/>
</dbReference>
<comment type="caution">
    <text evidence="6">The sequence shown here is derived from an EMBL/GenBank/DDBJ whole genome shotgun (WGS) entry which is preliminary data.</text>
</comment>
<dbReference type="Gene3D" id="1.10.287.380">
    <property type="entry name" value="Valyl-tRNA synthetase, C-terminal domain"/>
    <property type="match status" value="1"/>
</dbReference>
<dbReference type="GO" id="GO:0005524">
    <property type="term" value="F:ATP binding"/>
    <property type="evidence" value="ECO:0007669"/>
    <property type="project" value="UniProtKB-KW"/>
</dbReference>
<name>A0ABS2T0Y1_9BACI</name>
<accession>A0ABS2T0Y1</accession>